<dbReference type="InterPro" id="IPR027417">
    <property type="entry name" value="P-loop_NTPase"/>
</dbReference>
<gene>
    <name evidence="9" type="primary">clpA</name>
    <name evidence="9" type="ORF">INQ41_06615</name>
</gene>
<dbReference type="GO" id="GO:0008233">
    <property type="term" value="F:peptidase activity"/>
    <property type="evidence" value="ECO:0007669"/>
    <property type="project" value="UniProtKB-KW"/>
</dbReference>
<dbReference type="PANTHER" id="PTHR11638">
    <property type="entry name" value="ATP-DEPENDENT CLP PROTEASE"/>
    <property type="match status" value="1"/>
</dbReference>
<evidence type="ECO:0000256" key="4">
    <source>
        <dbReference type="ARBA" id="ARBA00022840"/>
    </source>
</evidence>
<keyword evidence="9" id="KW-0645">Protease</keyword>
<dbReference type="PRINTS" id="PR00300">
    <property type="entry name" value="CLPPROTEASEA"/>
</dbReference>
<comment type="similarity">
    <text evidence="1">Belongs to the ClpA/ClpB family.</text>
</comment>
<dbReference type="GO" id="GO:0034605">
    <property type="term" value="P:cellular response to heat"/>
    <property type="evidence" value="ECO:0007669"/>
    <property type="project" value="TreeGrafter"/>
</dbReference>
<dbReference type="EMBL" id="CP063656">
    <property type="protein sequence ID" value="QOW20661.1"/>
    <property type="molecule type" value="Genomic_DNA"/>
</dbReference>
<dbReference type="InterPro" id="IPR003959">
    <property type="entry name" value="ATPase_AAA_core"/>
</dbReference>
<feature type="region of interest" description="Disordered" evidence="7">
    <location>
        <begin position="143"/>
        <end position="166"/>
    </location>
</feature>
<evidence type="ECO:0000259" key="8">
    <source>
        <dbReference type="PROSITE" id="PS51903"/>
    </source>
</evidence>
<accession>A0A7S6UI02</accession>
<dbReference type="InterPro" id="IPR001270">
    <property type="entry name" value="ClpA/B"/>
</dbReference>
<dbReference type="AlphaFoldDB" id="A0A7S6UI02"/>
<dbReference type="GO" id="GO:0006508">
    <property type="term" value="P:proteolysis"/>
    <property type="evidence" value="ECO:0007669"/>
    <property type="project" value="UniProtKB-KW"/>
</dbReference>
<dbReference type="GO" id="GO:0043335">
    <property type="term" value="P:protein unfolding"/>
    <property type="evidence" value="ECO:0007669"/>
    <property type="project" value="InterPro"/>
</dbReference>
<dbReference type="Pfam" id="PF07724">
    <property type="entry name" value="AAA_2"/>
    <property type="match status" value="1"/>
</dbReference>
<organism evidence="9 10">
    <name type="scientific">Novilysobacter ciconiae</name>
    <dbReference type="NCBI Taxonomy" id="2781022"/>
    <lineage>
        <taxon>Bacteria</taxon>
        <taxon>Pseudomonadati</taxon>
        <taxon>Pseudomonadota</taxon>
        <taxon>Gammaproteobacteria</taxon>
        <taxon>Lysobacterales</taxon>
        <taxon>Lysobacteraceae</taxon>
        <taxon>Novilysobacter</taxon>
    </lineage>
</organism>
<dbReference type="InterPro" id="IPR041546">
    <property type="entry name" value="ClpA/ClpB_AAA_lid"/>
</dbReference>
<dbReference type="PROSITE" id="PS00870">
    <property type="entry name" value="CLPAB_1"/>
    <property type="match status" value="1"/>
</dbReference>
<dbReference type="GO" id="GO:0005737">
    <property type="term" value="C:cytoplasm"/>
    <property type="evidence" value="ECO:0007669"/>
    <property type="project" value="TreeGrafter"/>
</dbReference>
<keyword evidence="5" id="KW-0143">Chaperone</keyword>
<dbReference type="CDD" id="cd00009">
    <property type="entry name" value="AAA"/>
    <property type="match status" value="1"/>
</dbReference>
<evidence type="ECO:0000256" key="5">
    <source>
        <dbReference type="ARBA" id="ARBA00023186"/>
    </source>
</evidence>
<dbReference type="InterPro" id="IPR019489">
    <property type="entry name" value="Clp_ATPase_C"/>
</dbReference>
<dbReference type="GO" id="GO:0016887">
    <property type="term" value="F:ATP hydrolysis activity"/>
    <property type="evidence" value="ECO:0007669"/>
    <property type="project" value="InterPro"/>
</dbReference>
<protein>
    <submittedName>
        <fullName evidence="9">ATP-dependent Clp protease ATP-binding subunit ClpA</fullName>
    </submittedName>
</protein>
<dbReference type="InterPro" id="IPR004176">
    <property type="entry name" value="Clp_R_N"/>
</dbReference>
<dbReference type="InterPro" id="IPR050130">
    <property type="entry name" value="ClpA_ClpB"/>
</dbReference>
<dbReference type="Gene3D" id="1.10.1780.10">
    <property type="entry name" value="Clp, N-terminal domain"/>
    <property type="match status" value="1"/>
</dbReference>
<evidence type="ECO:0000313" key="10">
    <source>
        <dbReference type="Proteomes" id="UP000594059"/>
    </source>
</evidence>
<dbReference type="PROSITE" id="PS51903">
    <property type="entry name" value="CLP_R"/>
    <property type="match status" value="1"/>
</dbReference>
<keyword evidence="10" id="KW-1185">Reference proteome</keyword>
<feature type="domain" description="Clp R" evidence="8">
    <location>
        <begin position="1"/>
        <end position="146"/>
    </location>
</feature>
<dbReference type="SMART" id="SM01086">
    <property type="entry name" value="ClpB_D2-small"/>
    <property type="match status" value="1"/>
</dbReference>
<evidence type="ECO:0000256" key="7">
    <source>
        <dbReference type="SAM" id="MobiDB-lite"/>
    </source>
</evidence>
<dbReference type="InterPro" id="IPR013461">
    <property type="entry name" value="ClpA"/>
</dbReference>
<evidence type="ECO:0000313" key="9">
    <source>
        <dbReference type="EMBL" id="QOW20661.1"/>
    </source>
</evidence>
<proteinExistence type="inferred from homology"/>
<dbReference type="SUPFAM" id="SSF52540">
    <property type="entry name" value="P-loop containing nucleoside triphosphate hydrolases"/>
    <property type="match status" value="2"/>
</dbReference>
<dbReference type="Proteomes" id="UP000594059">
    <property type="component" value="Chromosome"/>
</dbReference>
<evidence type="ECO:0000256" key="6">
    <source>
        <dbReference type="PROSITE-ProRule" id="PRU01251"/>
    </source>
</evidence>
<evidence type="ECO:0000256" key="2">
    <source>
        <dbReference type="ARBA" id="ARBA00022737"/>
    </source>
</evidence>
<name>A0A7S6UI02_9GAMM</name>
<evidence type="ECO:0000256" key="3">
    <source>
        <dbReference type="ARBA" id="ARBA00022741"/>
    </source>
</evidence>
<dbReference type="Pfam" id="PF10431">
    <property type="entry name" value="ClpB_D2-small"/>
    <property type="match status" value="1"/>
</dbReference>
<feature type="compositionally biased region" description="Basic and acidic residues" evidence="7">
    <location>
        <begin position="155"/>
        <end position="166"/>
    </location>
</feature>
<reference evidence="9 10" key="1">
    <citation type="submission" date="2020-10" db="EMBL/GenBank/DDBJ databases">
        <title>complete genome sequencing of Lysobacter sp. H21R20.</title>
        <authorList>
            <person name="Bae J.-W."/>
            <person name="Lee S.-Y."/>
        </authorList>
    </citation>
    <scope>NUCLEOTIDE SEQUENCE [LARGE SCALE GENOMIC DNA]</scope>
    <source>
        <strain evidence="9 10">H21R20</strain>
    </source>
</reference>
<dbReference type="SUPFAM" id="SSF81923">
    <property type="entry name" value="Double Clp-N motif"/>
    <property type="match status" value="1"/>
</dbReference>
<dbReference type="RefSeq" id="WP_193987096.1">
    <property type="nucleotide sequence ID" value="NZ_CP063656.1"/>
</dbReference>
<dbReference type="PANTHER" id="PTHR11638:SF111">
    <property type="entry name" value="ATP-DEPENDENT CLP PROTEASE ATP-BINDING SUBUNIT CLPA"/>
    <property type="match status" value="1"/>
</dbReference>
<dbReference type="NCBIfam" id="TIGR02639">
    <property type="entry name" value="ClpA"/>
    <property type="match status" value="1"/>
</dbReference>
<dbReference type="InterPro" id="IPR036628">
    <property type="entry name" value="Clp_N_dom_sf"/>
</dbReference>
<dbReference type="Gene3D" id="1.10.8.60">
    <property type="match status" value="2"/>
</dbReference>
<keyword evidence="3" id="KW-0547">Nucleotide-binding</keyword>
<dbReference type="SMART" id="SM00382">
    <property type="entry name" value="AAA"/>
    <property type="match status" value="2"/>
</dbReference>
<dbReference type="InterPro" id="IPR003593">
    <property type="entry name" value="AAA+_ATPase"/>
</dbReference>
<dbReference type="Pfam" id="PF17871">
    <property type="entry name" value="AAA_lid_9"/>
    <property type="match status" value="1"/>
</dbReference>
<keyword evidence="9" id="KW-0378">Hydrolase</keyword>
<keyword evidence="2 6" id="KW-0677">Repeat</keyword>
<dbReference type="Pfam" id="PF00004">
    <property type="entry name" value="AAA"/>
    <property type="match status" value="1"/>
</dbReference>
<dbReference type="KEGG" id="lcic:INQ41_06615"/>
<dbReference type="GO" id="GO:0005524">
    <property type="term" value="F:ATP binding"/>
    <property type="evidence" value="ECO:0007669"/>
    <property type="project" value="UniProtKB-KW"/>
</dbReference>
<keyword evidence="4 9" id="KW-0067">ATP-binding</keyword>
<dbReference type="Pfam" id="PF02861">
    <property type="entry name" value="Clp_N"/>
    <property type="match status" value="1"/>
</dbReference>
<sequence>MFSKDLEYSIGQCYKRAREARHEYMTVEHLLLALLDNPSAESVLKACDADDHRLRSDLEEAIATSVSVLPDDLDRDTQPTLGFQRVLQRAVYHVQSSGKKEVTGANVLVAIFGEKDSHAVYFLNQQDIARLDVVNYLSHGIARHGDGEDSQPADGEARPAEAEGEGKADALSEFAVDLNQLARDGKIDPLVGRREEVERTIQVLCRRRKNNPLYVGEAGVGKTAIAEGLAKRIVDGDVPEVLADATIYALDLGALVAGTKYRGDFEKRLKAVLAQMKKIPEAILFIDEIHTIIGAGSASGGTMDASNLIKPALSSGDLRCIGSTTFQEYRGIFEKDRALARRFQKIDIVEPTPGETVEILHGLKPRYETHHGVTYNDDALQAAVDLSVKHIGDRLLPDKAIDVIDEAGARQRLLPEGQRKSQIDVDEIETIVAKMARIPARQVSATDKDVLRNLERNLKMVIFGQDPAIDSLTSAIKLSRSGLGNPDKPIGNFLFAGPTGVGKTEVTRQLALQLGIELVRFDMSEYMEPHSVSRLIGAPPGYVGFDQGGLLTEKIVKTPHCVLLLDEVEKAHPDIFNILLQVMDRGALTDTNGREANFRNVILVMTTNAGAALASRRTIGFTRQDHSSDAMEAIRKAFTPEFRNRLDAVVQFDALGFEHILRVVDKFLIELEAQLQEKGVTLSTTPEAREWLAQHGFDPQMGARPMARVIQDRIKRPLADELLFGKLMNGGRVSVEVKDDELVIDSRSEPEKLLPASVE</sequence>
<dbReference type="CDD" id="cd19499">
    <property type="entry name" value="RecA-like_ClpB_Hsp104-like"/>
    <property type="match status" value="1"/>
</dbReference>
<dbReference type="FunFam" id="3.40.50.300:FF:000025">
    <property type="entry name" value="ATP-dependent Clp protease subunit"/>
    <property type="match status" value="1"/>
</dbReference>
<dbReference type="InterPro" id="IPR018368">
    <property type="entry name" value="ClpA/B_CS1"/>
</dbReference>
<evidence type="ECO:0000256" key="1">
    <source>
        <dbReference type="ARBA" id="ARBA00008675"/>
    </source>
</evidence>
<dbReference type="Gene3D" id="3.40.50.300">
    <property type="entry name" value="P-loop containing nucleotide triphosphate hydrolases"/>
    <property type="match status" value="2"/>
</dbReference>